<dbReference type="InterPro" id="IPR028998">
    <property type="entry name" value="RimP_C"/>
</dbReference>
<dbReference type="InterPro" id="IPR003728">
    <property type="entry name" value="Ribosome_maturation_RimP"/>
</dbReference>
<name>A0A497XR23_9AQUI</name>
<dbReference type="EMBL" id="RCCJ01000001">
    <property type="protein sequence ID" value="RLJ70620.1"/>
    <property type="molecule type" value="Genomic_DNA"/>
</dbReference>
<dbReference type="HAMAP" id="MF_01077">
    <property type="entry name" value="RimP"/>
    <property type="match status" value="1"/>
</dbReference>
<dbReference type="RefSeq" id="WP_121010566.1">
    <property type="nucleotide sequence ID" value="NZ_RCCJ01000001.1"/>
</dbReference>
<evidence type="ECO:0000256" key="1">
    <source>
        <dbReference type="ARBA" id="ARBA00022490"/>
    </source>
</evidence>
<comment type="function">
    <text evidence="3">Required for maturation of 30S ribosomal subunits.</text>
</comment>
<dbReference type="InterPro" id="IPR028989">
    <property type="entry name" value="RimP_N"/>
</dbReference>
<dbReference type="Gene3D" id="3.30.300.70">
    <property type="entry name" value="RimP-like superfamily, N-terminal"/>
    <property type="match status" value="1"/>
</dbReference>
<dbReference type="SUPFAM" id="SSF74942">
    <property type="entry name" value="YhbC-like, C-terminal domain"/>
    <property type="match status" value="1"/>
</dbReference>
<sequence>MNIDSKEIARKVKELVEPIVKRMGYRLFDVEFKPERGWVLRVIIDKPGGVTIRDCEEVSKRISALLDVEDIIPFSYMLEISSPGLTRELEKPEHYEFFKGRLIKVLLREPVGGKREATGYVEEVSEGIITLREKEKGETLYIPFSAIAKGRLEPEKW</sequence>
<evidence type="ECO:0000256" key="3">
    <source>
        <dbReference type="HAMAP-Rule" id="MF_01077"/>
    </source>
</evidence>
<evidence type="ECO:0000313" key="7">
    <source>
        <dbReference type="Proteomes" id="UP000267841"/>
    </source>
</evidence>
<dbReference type="InterPro" id="IPR035956">
    <property type="entry name" value="RimP_N_sf"/>
</dbReference>
<proteinExistence type="inferred from homology"/>
<dbReference type="PANTHER" id="PTHR33867:SF1">
    <property type="entry name" value="RIBOSOME MATURATION FACTOR RIMP"/>
    <property type="match status" value="1"/>
</dbReference>
<dbReference type="GO" id="GO:0005829">
    <property type="term" value="C:cytosol"/>
    <property type="evidence" value="ECO:0007669"/>
    <property type="project" value="TreeGrafter"/>
</dbReference>
<evidence type="ECO:0000259" key="5">
    <source>
        <dbReference type="Pfam" id="PF17384"/>
    </source>
</evidence>
<evidence type="ECO:0000313" key="6">
    <source>
        <dbReference type="EMBL" id="RLJ70620.1"/>
    </source>
</evidence>
<accession>A0A497XR23</accession>
<comment type="caution">
    <text evidence="6">The sequence shown here is derived from an EMBL/GenBank/DDBJ whole genome shotgun (WGS) entry which is preliminary data.</text>
</comment>
<keyword evidence="7" id="KW-1185">Reference proteome</keyword>
<comment type="subcellular location">
    <subcellularLocation>
        <location evidence="3">Cytoplasm</location>
    </subcellularLocation>
</comment>
<dbReference type="OrthoDB" id="9805006at2"/>
<protein>
    <recommendedName>
        <fullName evidence="3">Ribosome maturation factor RimP</fullName>
    </recommendedName>
</protein>
<dbReference type="Proteomes" id="UP000267841">
    <property type="component" value="Unassembled WGS sequence"/>
</dbReference>
<comment type="similarity">
    <text evidence="3">Belongs to the RimP family.</text>
</comment>
<dbReference type="FunFam" id="3.30.300.70:FF:000001">
    <property type="entry name" value="Ribosome maturation factor RimP"/>
    <property type="match status" value="1"/>
</dbReference>
<dbReference type="GO" id="GO:0000028">
    <property type="term" value="P:ribosomal small subunit assembly"/>
    <property type="evidence" value="ECO:0007669"/>
    <property type="project" value="TreeGrafter"/>
</dbReference>
<dbReference type="Gene3D" id="2.30.30.180">
    <property type="entry name" value="Ribosome maturation factor RimP, C-terminal domain"/>
    <property type="match status" value="1"/>
</dbReference>
<keyword evidence="1 3" id="KW-0963">Cytoplasm</keyword>
<keyword evidence="2 3" id="KW-0690">Ribosome biogenesis</keyword>
<dbReference type="CDD" id="cd01734">
    <property type="entry name" value="YlxS_C"/>
    <property type="match status" value="1"/>
</dbReference>
<dbReference type="Pfam" id="PF02576">
    <property type="entry name" value="RimP_N"/>
    <property type="match status" value="1"/>
</dbReference>
<dbReference type="AlphaFoldDB" id="A0A497XR23"/>
<feature type="domain" description="Ribosome maturation factor RimP C-terminal" evidence="5">
    <location>
        <begin position="89"/>
        <end position="155"/>
    </location>
</feature>
<reference evidence="6 7" key="1">
    <citation type="submission" date="2018-10" db="EMBL/GenBank/DDBJ databases">
        <title>Genomic Encyclopedia of Archaeal and Bacterial Type Strains, Phase II (KMG-II): from individual species to whole genera.</title>
        <authorList>
            <person name="Goeker M."/>
        </authorList>
    </citation>
    <scope>NUCLEOTIDE SEQUENCE [LARGE SCALE GENOMIC DNA]</scope>
    <source>
        <strain evidence="6 7">DSM 16510</strain>
    </source>
</reference>
<gene>
    <name evidence="3" type="primary">rimP</name>
    <name evidence="6" type="ORF">BCF55_0897</name>
</gene>
<dbReference type="SUPFAM" id="SSF75420">
    <property type="entry name" value="YhbC-like, N-terminal domain"/>
    <property type="match status" value="1"/>
</dbReference>
<dbReference type="Pfam" id="PF17384">
    <property type="entry name" value="DUF150_C"/>
    <property type="match status" value="1"/>
</dbReference>
<dbReference type="GO" id="GO:0006412">
    <property type="term" value="P:translation"/>
    <property type="evidence" value="ECO:0007669"/>
    <property type="project" value="TreeGrafter"/>
</dbReference>
<dbReference type="InterPro" id="IPR036847">
    <property type="entry name" value="RimP_C_sf"/>
</dbReference>
<evidence type="ECO:0000256" key="2">
    <source>
        <dbReference type="ARBA" id="ARBA00022517"/>
    </source>
</evidence>
<feature type="domain" description="Ribosome maturation factor RimP N-terminal" evidence="4">
    <location>
        <begin position="15"/>
        <end position="85"/>
    </location>
</feature>
<dbReference type="PANTHER" id="PTHR33867">
    <property type="entry name" value="RIBOSOME MATURATION FACTOR RIMP"/>
    <property type="match status" value="1"/>
</dbReference>
<evidence type="ECO:0000259" key="4">
    <source>
        <dbReference type="Pfam" id="PF02576"/>
    </source>
</evidence>
<organism evidence="6 7">
    <name type="scientific">Hydrogenivirga caldilitoris</name>
    <dbReference type="NCBI Taxonomy" id="246264"/>
    <lineage>
        <taxon>Bacteria</taxon>
        <taxon>Pseudomonadati</taxon>
        <taxon>Aquificota</taxon>
        <taxon>Aquificia</taxon>
        <taxon>Aquificales</taxon>
        <taxon>Aquificaceae</taxon>
        <taxon>Hydrogenivirga</taxon>
    </lineage>
</organism>